<evidence type="ECO:0000256" key="9">
    <source>
        <dbReference type="ARBA" id="ARBA00023170"/>
    </source>
</evidence>
<reference evidence="13" key="1">
    <citation type="journal article" date="2010" name="Nat. Biotechnol.">
        <title>Draft genome sequence of the oilseed species Ricinus communis.</title>
        <authorList>
            <person name="Chan A.P."/>
            <person name="Crabtree J."/>
            <person name="Zhao Q."/>
            <person name="Lorenzi H."/>
            <person name="Orvis J."/>
            <person name="Puiu D."/>
            <person name="Melake-Berhan A."/>
            <person name="Jones K.M."/>
            <person name="Redman J."/>
            <person name="Chen G."/>
            <person name="Cahoon E.B."/>
            <person name="Gedil M."/>
            <person name="Stanke M."/>
            <person name="Haas B.J."/>
            <person name="Wortman J.R."/>
            <person name="Fraser-Liggett C.M."/>
            <person name="Ravel J."/>
            <person name="Rabinowicz P.D."/>
        </authorList>
    </citation>
    <scope>NUCLEOTIDE SEQUENCE [LARGE SCALE GENOMIC DNA]</scope>
    <source>
        <strain evidence="13">cv. Hale</strain>
    </source>
</reference>
<evidence type="ECO:0000256" key="5">
    <source>
        <dbReference type="ARBA" id="ARBA00022679"/>
    </source>
</evidence>
<keyword evidence="10" id="KW-0812">Transmembrane</keyword>
<evidence type="ECO:0000313" key="12">
    <source>
        <dbReference type="EMBL" id="EEF25980.1"/>
    </source>
</evidence>
<protein>
    <recommendedName>
        <fullName evidence="3">histidine kinase</fullName>
        <ecNumber evidence="3">2.7.13.3</ecNumber>
    </recommendedName>
</protein>
<dbReference type="CDD" id="cd00082">
    <property type="entry name" value="HisKA"/>
    <property type="match status" value="1"/>
</dbReference>
<evidence type="ECO:0000256" key="7">
    <source>
        <dbReference type="ARBA" id="ARBA00023012"/>
    </source>
</evidence>
<evidence type="ECO:0000256" key="1">
    <source>
        <dbReference type="ARBA" id="ARBA00000085"/>
    </source>
</evidence>
<dbReference type="InParanoid" id="B9TDT3"/>
<dbReference type="Proteomes" id="UP000008311">
    <property type="component" value="Unassembled WGS sequence"/>
</dbReference>
<dbReference type="AlphaFoldDB" id="B9TDT3"/>
<evidence type="ECO:0000256" key="4">
    <source>
        <dbReference type="ARBA" id="ARBA00022553"/>
    </source>
</evidence>
<dbReference type="InterPro" id="IPR003661">
    <property type="entry name" value="HisK_dim/P_dom"/>
</dbReference>
<comment type="subcellular location">
    <subcellularLocation>
        <location evidence="2">Membrane</location>
        <topology evidence="2">Multi-pass membrane protein</topology>
    </subcellularLocation>
</comment>
<evidence type="ECO:0000256" key="3">
    <source>
        <dbReference type="ARBA" id="ARBA00012438"/>
    </source>
</evidence>
<feature type="domain" description="Signal transduction histidine kinase dimerisation/phosphoacceptor" evidence="11">
    <location>
        <begin position="105"/>
        <end position="154"/>
    </location>
</feature>
<dbReference type="EMBL" id="EQ978458">
    <property type="protein sequence ID" value="EEF25980.1"/>
    <property type="molecule type" value="Genomic_DNA"/>
</dbReference>
<keyword evidence="9" id="KW-0675">Receptor</keyword>
<evidence type="ECO:0000256" key="8">
    <source>
        <dbReference type="ARBA" id="ARBA00023136"/>
    </source>
</evidence>
<name>B9TDT3_RICCO</name>
<dbReference type="PANTHER" id="PTHR45436">
    <property type="entry name" value="SENSOR HISTIDINE KINASE YKOH"/>
    <property type="match status" value="1"/>
</dbReference>
<sequence>MKSLYQGQPYFVLIAETLHKRSNLRSRILLAIILPQVLLMLVCCVMLLWGVTKGLAPLNELNDEISKRSSTQLDPVMLKNVPEEAMVLINSINLLMGRLRNAILAQNQFIADAAHQLRTPIAGIQAQVELALKQDQTARPLSMISESVAKLTHL</sequence>
<dbReference type="Pfam" id="PF00512">
    <property type="entry name" value="HisKA"/>
    <property type="match status" value="1"/>
</dbReference>
<feature type="non-terminal residue" evidence="12">
    <location>
        <position position="154"/>
    </location>
</feature>
<keyword evidence="4" id="KW-0597">Phosphoprotein</keyword>
<gene>
    <name evidence="12" type="ORF">RCOM_1860390</name>
</gene>
<dbReference type="GO" id="GO:0000155">
    <property type="term" value="F:phosphorelay sensor kinase activity"/>
    <property type="evidence" value="ECO:0007669"/>
    <property type="project" value="InterPro"/>
</dbReference>
<evidence type="ECO:0000256" key="6">
    <source>
        <dbReference type="ARBA" id="ARBA00022777"/>
    </source>
</evidence>
<accession>B9TDT3</accession>
<evidence type="ECO:0000256" key="2">
    <source>
        <dbReference type="ARBA" id="ARBA00004141"/>
    </source>
</evidence>
<dbReference type="InterPro" id="IPR036097">
    <property type="entry name" value="HisK_dim/P_sf"/>
</dbReference>
<proteinExistence type="predicted"/>
<evidence type="ECO:0000313" key="13">
    <source>
        <dbReference type="Proteomes" id="UP000008311"/>
    </source>
</evidence>
<keyword evidence="7" id="KW-0902">Two-component regulatory system</keyword>
<organism evidence="12 13">
    <name type="scientific">Ricinus communis</name>
    <name type="common">Castor bean</name>
    <dbReference type="NCBI Taxonomy" id="3988"/>
    <lineage>
        <taxon>Eukaryota</taxon>
        <taxon>Viridiplantae</taxon>
        <taxon>Streptophyta</taxon>
        <taxon>Embryophyta</taxon>
        <taxon>Tracheophyta</taxon>
        <taxon>Spermatophyta</taxon>
        <taxon>Magnoliopsida</taxon>
        <taxon>eudicotyledons</taxon>
        <taxon>Gunneridae</taxon>
        <taxon>Pentapetalae</taxon>
        <taxon>rosids</taxon>
        <taxon>fabids</taxon>
        <taxon>Malpighiales</taxon>
        <taxon>Euphorbiaceae</taxon>
        <taxon>Acalyphoideae</taxon>
        <taxon>Acalypheae</taxon>
        <taxon>Ricinus</taxon>
    </lineage>
</organism>
<keyword evidence="8 10" id="KW-0472">Membrane</keyword>
<dbReference type="SUPFAM" id="SSF47384">
    <property type="entry name" value="Homodimeric domain of signal transducing histidine kinase"/>
    <property type="match status" value="1"/>
</dbReference>
<evidence type="ECO:0000259" key="11">
    <source>
        <dbReference type="SMART" id="SM00388"/>
    </source>
</evidence>
<keyword evidence="6 12" id="KW-0418">Kinase</keyword>
<dbReference type="GO" id="GO:0016020">
    <property type="term" value="C:membrane"/>
    <property type="evidence" value="ECO:0007669"/>
    <property type="project" value="UniProtKB-SubCell"/>
</dbReference>
<keyword evidence="5" id="KW-0808">Transferase</keyword>
<dbReference type="Gene3D" id="1.10.287.130">
    <property type="match status" value="1"/>
</dbReference>
<dbReference type="EC" id="2.7.13.3" evidence="3"/>
<feature type="transmembrane region" description="Helical" evidence="10">
    <location>
        <begin position="28"/>
        <end position="51"/>
    </location>
</feature>
<keyword evidence="13" id="KW-1185">Reference proteome</keyword>
<dbReference type="PANTHER" id="PTHR45436:SF15">
    <property type="entry name" value="SENSOR HISTIDINE KINASE CUSS"/>
    <property type="match status" value="1"/>
</dbReference>
<keyword evidence="10" id="KW-1133">Transmembrane helix</keyword>
<dbReference type="SMART" id="SM00388">
    <property type="entry name" value="HisKA"/>
    <property type="match status" value="1"/>
</dbReference>
<evidence type="ECO:0000256" key="10">
    <source>
        <dbReference type="SAM" id="Phobius"/>
    </source>
</evidence>
<dbReference type="InterPro" id="IPR050428">
    <property type="entry name" value="TCS_sensor_his_kinase"/>
</dbReference>
<comment type="catalytic activity">
    <reaction evidence="1">
        <text>ATP + protein L-histidine = ADP + protein N-phospho-L-histidine.</text>
        <dbReference type="EC" id="2.7.13.3"/>
    </reaction>
</comment>